<proteinExistence type="predicted"/>
<reference evidence="1 2" key="1">
    <citation type="journal article" date="2010" name="Stand. Genomic Sci.">
        <title>Complete genome sequence of Meiothermus silvanus type strain (VI-R2).</title>
        <authorList>
            <person name="Sikorski J."/>
            <person name="Tindall B.J."/>
            <person name="Lowry S."/>
            <person name="Lucas S."/>
            <person name="Nolan M."/>
            <person name="Copeland A."/>
            <person name="Glavina Del Rio T."/>
            <person name="Tice H."/>
            <person name="Cheng J.F."/>
            <person name="Han C."/>
            <person name="Pitluck S."/>
            <person name="Liolios K."/>
            <person name="Ivanova N."/>
            <person name="Mavromatis K."/>
            <person name="Mikhailova N."/>
            <person name="Pati A."/>
            <person name="Goodwin L."/>
            <person name="Chen A."/>
            <person name="Palaniappan K."/>
            <person name="Land M."/>
            <person name="Hauser L."/>
            <person name="Chang Y.J."/>
            <person name="Jeffries C.D."/>
            <person name="Rohde M."/>
            <person name="Goker M."/>
            <person name="Woyke T."/>
            <person name="Bristow J."/>
            <person name="Eisen J.A."/>
            <person name="Markowitz V."/>
            <person name="Hugenholtz P."/>
            <person name="Kyrpides N.C."/>
            <person name="Klenk H.P."/>
            <person name="Lapidus A."/>
        </authorList>
    </citation>
    <scope>NUCLEOTIDE SEQUENCE [LARGE SCALE GENOMIC DNA]</scope>
    <source>
        <strain evidence="2">ATCC 700542 / DSM 9946 / VI-R2</strain>
    </source>
</reference>
<organism evidence="1 2">
    <name type="scientific">Allomeiothermus silvanus (strain ATCC 700542 / DSM 9946 / NBRC 106475 / NCIMB 13440 / VI-R2)</name>
    <name type="common">Thermus silvanus</name>
    <dbReference type="NCBI Taxonomy" id="526227"/>
    <lineage>
        <taxon>Bacteria</taxon>
        <taxon>Thermotogati</taxon>
        <taxon>Deinococcota</taxon>
        <taxon>Deinococci</taxon>
        <taxon>Thermales</taxon>
        <taxon>Thermaceae</taxon>
        <taxon>Allomeiothermus</taxon>
    </lineage>
</organism>
<name>D7BC43_ALLS1</name>
<gene>
    <name evidence="1" type="ordered locus">Mesil_2693</name>
</gene>
<dbReference type="eggNOG" id="COG3291">
    <property type="taxonomic scope" value="Bacteria"/>
</dbReference>
<protein>
    <recommendedName>
        <fullName evidence="3">Copper amine oxidase domain protein</fullName>
    </recommendedName>
</protein>
<dbReference type="Proteomes" id="UP000001916">
    <property type="component" value="Chromosome"/>
</dbReference>
<evidence type="ECO:0000313" key="1">
    <source>
        <dbReference type="EMBL" id="ADH64540.1"/>
    </source>
</evidence>
<dbReference type="AlphaFoldDB" id="D7BC43"/>
<keyword evidence="2" id="KW-1185">Reference proteome</keyword>
<sequence length="595" mass="64010">MLEPVGPRRLLQFFLLLALQVFALASASPSSCLLAACQLFWPLESGTVFINGNPSTASAPARLLEGRAVLPLRELARLLGLPLESIPSVPDGVRLGGLEVYPSLKLARLNGKQLELKEVGTVEGGVLYVAARSLEAALGLRVNFDPTQRLVSLIYSPPLADTPRLPVARFATDKLEYRLGEPVQITDYSYDPDGLPVYARWSGREEAYFTPGPKTLTLTVTNSAGRTSQPYSLQIQVLDQPYLSPRDYALRYFSVGRTFLDGSVMTYPALTPERQDDPLPLLLSNSPEKVPTSGLLYEDAVPGSARVLAYHSNGLSVPARLLLIATNLSNTPQTVRLLRQGSVASTSVVALLGQVSLLDFLTSRPAGQLALGGNEALPLYLSPPLAPGEGLSLQLDVETSGTVQLSLYMLEEPLLSSLSNLSAPETLDALRALPVLEPDSAHVRGTFWGAVRRLRLDLSGLEPGSARRLVLGDNLLDPALEGRDAISGNTYRLLGNYGVTYRISVENAAGTVGAFVPRGGLYSGAIRVNGLYVEVPQSGVLVRGDLPMIFYRNLDGPFLSPRMELEFIPAPGSFLPVNLLFYKPASPGSGPTVKR</sequence>
<dbReference type="KEGG" id="msv:Mesil_2693"/>
<dbReference type="EMBL" id="CP002042">
    <property type="protein sequence ID" value="ADH64540.1"/>
    <property type="molecule type" value="Genomic_DNA"/>
</dbReference>
<evidence type="ECO:0008006" key="3">
    <source>
        <dbReference type="Google" id="ProtNLM"/>
    </source>
</evidence>
<dbReference type="InterPro" id="IPR035986">
    <property type="entry name" value="PKD_dom_sf"/>
</dbReference>
<dbReference type="SUPFAM" id="SSF49299">
    <property type="entry name" value="PKD domain"/>
    <property type="match status" value="1"/>
</dbReference>
<evidence type="ECO:0000313" key="2">
    <source>
        <dbReference type="Proteomes" id="UP000001916"/>
    </source>
</evidence>
<dbReference type="HOGENOM" id="CLU_014753_1_0_0"/>
<dbReference type="STRING" id="526227.Mesil_2693"/>
<accession>D7BC43</accession>